<protein>
    <recommendedName>
        <fullName evidence="4">Type II secretion system protein GspF domain-containing protein</fullName>
    </recommendedName>
</protein>
<sequence>MAETLGRYGVVDDAGTVALFASGETAGRLDQVIRHQLRQWDTQLELQWDTLAEWIPRLLYAAVAGLMVVGIMSGYRSLPMP</sequence>
<dbReference type="EMBL" id="CBTK010000246">
    <property type="protein sequence ID" value="CDH45992.1"/>
    <property type="molecule type" value="Genomic_DNA"/>
</dbReference>
<dbReference type="AlphaFoldDB" id="A0A7U7GCY5"/>
<accession>A0A7U7GCY5</accession>
<reference evidence="2 3" key="1">
    <citation type="journal article" date="2014" name="ISME J.">
        <title>Candidatus Competibacter-lineage genomes retrieved from metagenomes reveal functional metabolic diversity.</title>
        <authorList>
            <person name="McIlroy S.J."/>
            <person name="Albertsen M."/>
            <person name="Andresen E.K."/>
            <person name="Saunders A.M."/>
            <person name="Kristiansen R."/>
            <person name="Stokholm-Bjerregaard M."/>
            <person name="Nielsen K.L."/>
            <person name="Nielsen P.H."/>
        </authorList>
    </citation>
    <scope>NUCLEOTIDE SEQUENCE [LARGE SCALE GENOMIC DNA]</scope>
    <source>
        <strain evidence="2 3">Run_B_J11</strain>
    </source>
</reference>
<dbReference type="RefSeq" id="WP_034434363.1">
    <property type="nucleotide sequence ID" value="NZ_CBTK010000246.1"/>
</dbReference>
<evidence type="ECO:0008006" key="4">
    <source>
        <dbReference type="Google" id="ProtNLM"/>
    </source>
</evidence>
<evidence type="ECO:0000313" key="3">
    <source>
        <dbReference type="Proteomes" id="UP000019184"/>
    </source>
</evidence>
<dbReference type="Proteomes" id="UP000019184">
    <property type="component" value="Unassembled WGS sequence"/>
</dbReference>
<keyword evidence="1" id="KW-0472">Membrane</keyword>
<name>A0A7U7GCY5_9GAMM</name>
<comment type="caution">
    <text evidence="2">The sequence shown here is derived from an EMBL/GenBank/DDBJ whole genome shotgun (WGS) entry which is preliminary data.</text>
</comment>
<keyword evidence="1" id="KW-1133">Transmembrane helix</keyword>
<keyword evidence="3" id="KW-1185">Reference proteome</keyword>
<keyword evidence="1" id="KW-0812">Transmembrane</keyword>
<feature type="transmembrane region" description="Helical" evidence="1">
    <location>
        <begin position="54"/>
        <end position="75"/>
    </location>
</feature>
<gene>
    <name evidence="2" type="ORF">BN874_320001</name>
</gene>
<organism evidence="2 3">
    <name type="scientific">Candidatus Contendobacter odensis Run_B_J11</name>
    <dbReference type="NCBI Taxonomy" id="1400861"/>
    <lineage>
        <taxon>Bacteria</taxon>
        <taxon>Pseudomonadati</taxon>
        <taxon>Pseudomonadota</taxon>
        <taxon>Gammaproteobacteria</taxon>
        <taxon>Candidatus Competibacteraceae</taxon>
        <taxon>Candidatus Contendibacter</taxon>
    </lineage>
</organism>
<dbReference type="OrthoDB" id="8750382at2"/>
<evidence type="ECO:0000313" key="2">
    <source>
        <dbReference type="EMBL" id="CDH45992.1"/>
    </source>
</evidence>
<evidence type="ECO:0000256" key="1">
    <source>
        <dbReference type="SAM" id="Phobius"/>
    </source>
</evidence>
<proteinExistence type="predicted"/>